<name>A0A0Q9WPU6_DROWI</name>
<gene>
    <name evidence="2" type="primary">Dwil\GK26770</name>
    <name evidence="2" type="ORF">Dwil_GK26770</name>
</gene>
<dbReference type="Proteomes" id="UP000007798">
    <property type="component" value="Unassembled WGS sequence"/>
</dbReference>
<dbReference type="Gene3D" id="3.10.100.10">
    <property type="entry name" value="Mannose-Binding Protein A, subunit A"/>
    <property type="match status" value="1"/>
</dbReference>
<feature type="domain" description="C-type lectin" evidence="1">
    <location>
        <begin position="20"/>
        <end position="145"/>
    </location>
</feature>
<dbReference type="PANTHER" id="PTHR22803">
    <property type="entry name" value="MANNOSE, PHOSPHOLIPASE, LECTIN RECEPTOR RELATED"/>
    <property type="match status" value="1"/>
</dbReference>
<dbReference type="Pfam" id="PF00059">
    <property type="entry name" value="Lectin_C"/>
    <property type="match status" value="1"/>
</dbReference>
<keyword evidence="3" id="KW-1185">Reference proteome</keyword>
<accession>A0A0Q9WPU6</accession>
<reference evidence="2 3" key="1">
    <citation type="journal article" date="2007" name="Nature">
        <title>Evolution of genes and genomes on the Drosophila phylogeny.</title>
        <authorList>
            <consortium name="Drosophila 12 Genomes Consortium"/>
            <person name="Clark A.G."/>
            <person name="Eisen M.B."/>
            <person name="Smith D.R."/>
            <person name="Bergman C.M."/>
            <person name="Oliver B."/>
            <person name="Markow T.A."/>
            <person name="Kaufman T.C."/>
            <person name="Kellis M."/>
            <person name="Gelbart W."/>
            <person name="Iyer V.N."/>
            <person name="Pollard D.A."/>
            <person name="Sackton T.B."/>
            <person name="Larracuente A.M."/>
            <person name="Singh N.D."/>
            <person name="Abad J.P."/>
            <person name="Abt D.N."/>
            <person name="Adryan B."/>
            <person name="Aguade M."/>
            <person name="Akashi H."/>
            <person name="Anderson W.W."/>
            <person name="Aquadro C.F."/>
            <person name="Ardell D.H."/>
            <person name="Arguello R."/>
            <person name="Artieri C.G."/>
            <person name="Barbash D.A."/>
            <person name="Barker D."/>
            <person name="Barsanti P."/>
            <person name="Batterham P."/>
            <person name="Batzoglou S."/>
            <person name="Begun D."/>
            <person name="Bhutkar A."/>
            <person name="Blanco E."/>
            <person name="Bosak S.A."/>
            <person name="Bradley R.K."/>
            <person name="Brand A.D."/>
            <person name="Brent M.R."/>
            <person name="Brooks A.N."/>
            <person name="Brown R.H."/>
            <person name="Butlin R.K."/>
            <person name="Caggese C."/>
            <person name="Calvi B.R."/>
            <person name="Bernardo de Carvalho A."/>
            <person name="Caspi A."/>
            <person name="Castrezana S."/>
            <person name="Celniker S.E."/>
            <person name="Chang J.L."/>
            <person name="Chapple C."/>
            <person name="Chatterji S."/>
            <person name="Chinwalla A."/>
            <person name="Civetta A."/>
            <person name="Clifton S.W."/>
            <person name="Comeron J.M."/>
            <person name="Costello J.C."/>
            <person name="Coyne J.A."/>
            <person name="Daub J."/>
            <person name="David R.G."/>
            <person name="Delcher A.L."/>
            <person name="Delehaunty K."/>
            <person name="Do C.B."/>
            <person name="Ebling H."/>
            <person name="Edwards K."/>
            <person name="Eickbush T."/>
            <person name="Evans J.D."/>
            <person name="Filipski A."/>
            <person name="Findeiss S."/>
            <person name="Freyhult E."/>
            <person name="Fulton L."/>
            <person name="Fulton R."/>
            <person name="Garcia A.C."/>
            <person name="Gardiner A."/>
            <person name="Garfield D.A."/>
            <person name="Garvin B.E."/>
            <person name="Gibson G."/>
            <person name="Gilbert D."/>
            <person name="Gnerre S."/>
            <person name="Godfrey J."/>
            <person name="Good R."/>
            <person name="Gotea V."/>
            <person name="Gravely B."/>
            <person name="Greenberg A.J."/>
            <person name="Griffiths-Jones S."/>
            <person name="Gross S."/>
            <person name="Guigo R."/>
            <person name="Gustafson E.A."/>
            <person name="Haerty W."/>
            <person name="Hahn M.W."/>
            <person name="Halligan D.L."/>
            <person name="Halpern A.L."/>
            <person name="Halter G.M."/>
            <person name="Han M.V."/>
            <person name="Heger A."/>
            <person name="Hillier L."/>
            <person name="Hinrichs A.S."/>
            <person name="Holmes I."/>
            <person name="Hoskins R.A."/>
            <person name="Hubisz M.J."/>
            <person name="Hultmark D."/>
            <person name="Huntley M.A."/>
            <person name="Jaffe D.B."/>
            <person name="Jagadeeshan S."/>
            <person name="Jeck W.R."/>
            <person name="Johnson J."/>
            <person name="Jones C.D."/>
            <person name="Jordan W.C."/>
            <person name="Karpen G.H."/>
            <person name="Kataoka E."/>
            <person name="Keightley P.D."/>
            <person name="Kheradpour P."/>
            <person name="Kirkness E.F."/>
            <person name="Koerich L.B."/>
            <person name="Kristiansen K."/>
            <person name="Kudrna D."/>
            <person name="Kulathinal R.J."/>
            <person name="Kumar S."/>
            <person name="Kwok R."/>
            <person name="Lander E."/>
            <person name="Langley C.H."/>
            <person name="Lapoint R."/>
            <person name="Lazzaro B.P."/>
            <person name="Lee S.J."/>
            <person name="Levesque L."/>
            <person name="Li R."/>
            <person name="Lin C.F."/>
            <person name="Lin M.F."/>
            <person name="Lindblad-Toh K."/>
            <person name="Llopart A."/>
            <person name="Long M."/>
            <person name="Low L."/>
            <person name="Lozovsky E."/>
            <person name="Lu J."/>
            <person name="Luo M."/>
            <person name="Machado C.A."/>
            <person name="Makalowski W."/>
            <person name="Marzo M."/>
            <person name="Matsuda M."/>
            <person name="Matzkin L."/>
            <person name="McAllister B."/>
            <person name="McBride C.S."/>
            <person name="McKernan B."/>
            <person name="McKernan K."/>
            <person name="Mendez-Lago M."/>
            <person name="Minx P."/>
            <person name="Mollenhauer M.U."/>
            <person name="Montooth K."/>
            <person name="Mount S.M."/>
            <person name="Mu X."/>
            <person name="Myers E."/>
            <person name="Negre B."/>
            <person name="Newfeld S."/>
            <person name="Nielsen R."/>
            <person name="Noor M.A."/>
            <person name="O'Grady P."/>
            <person name="Pachter L."/>
            <person name="Papaceit M."/>
            <person name="Parisi M.J."/>
            <person name="Parisi M."/>
            <person name="Parts L."/>
            <person name="Pedersen J.S."/>
            <person name="Pesole G."/>
            <person name="Phillippy A.M."/>
            <person name="Ponting C.P."/>
            <person name="Pop M."/>
            <person name="Porcelli D."/>
            <person name="Powell J.R."/>
            <person name="Prohaska S."/>
            <person name="Pruitt K."/>
            <person name="Puig M."/>
            <person name="Quesneville H."/>
            <person name="Ram K.R."/>
            <person name="Rand D."/>
            <person name="Rasmussen M.D."/>
            <person name="Reed L.K."/>
            <person name="Reenan R."/>
            <person name="Reily A."/>
            <person name="Remington K.A."/>
            <person name="Rieger T.T."/>
            <person name="Ritchie M.G."/>
            <person name="Robin C."/>
            <person name="Rogers Y.H."/>
            <person name="Rohde C."/>
            <person name="Rozas J."/>
            <person name="Rubenfield M.J."/>
            <person name="Ruiz A."/>
            <person name="Russo S."/>
            <person name="Salzberg S.L."/>
            <person name="Sanchez-Gracia A."/>
            <person name="Saranga D.J."/>
            <person name="Sato H."/>
            <person name="Schaeffer S.W."/>
            <person name="Schatz M.C."/>
            <person name="Schlenke T."/>
            <person name="Schwartz R."/>
            <person name="Segarra C."/>
            <person name="Singh R.S."/>
            <person name="Sirot L."/>
            <person name="Sirota M."/>
            <person name="Sisneros N.B."/>
            <person name="Smith C.D."/>
            <person name="Smith T.F."/>
            <person name="Spieth J."/>
            <person name="Stage D.E."/>
            <person name="Stark A."/>
            <person name="Stephan W."/>
            <person name="Strausberg R.L."/>
            <person name="Strempel S."/>
            <person name="Sturgill D."/>
            <person name="Sutton G."/>
            <person name="Sutton G.G."/>
            <person name="Tao W."/>
            <person name="Teichmann S."/>
            <person name="Tobari Y.N."/>
            <person name="Tomimura Y."/>
            <person name="Tsolas J.M."/>
            <person name="Valente V.L."/>
            <person name="Venter E."/>
            <person name="Venter J.C."/>
            <person name="Vicario S."/>
            <person name="Vieira F.G."/>
            <person name="Vilella A.J."/>
            <person name="Villasante A."/>
            <person name="Walenz B."/>
            <person name="Wang J."/>
            <person name="Wasserman M."/>
            <person name="Watts T."/>
            <person name="Wilson D."/>
            <person name="Wilson R.K."/>
            <person name="Wing R.A."/>
            <person name="Wolfner M.F."/>
            <person name="Wong A."/>
            <person name="Wong G.K."/>
            <person name="Wu C.I."/>
            <person name="Wu G."/>
            <person name="Yamamoto D."/>
            <person name="Yang H.P."/>
            <person name="Yang S.P."/>
            <person name="Yorke J.A."/>
            <person name="Yoshida K."/>
            <person name="Zdobnov E."/>
            <person name="Zhang P."/>
            <person name="Zhang Y."/>
            <person name="Zimin A.V."/>
            <person name="Baldwin J."/>
            <person name="Abdouelleil A."/>
            <person name="Abdulkadir J."/>
            <person name="Abebe A."/>
            <person name="Abera B."/>
            <person name="Abreu J."/>
            <person name="Acer S.C."/>
            <person name="Aftuck L."/>
            <person name="Alexander A."/>
            <person name="An P."/>
            <person name="Anderson E."/>
            <person name="Anderson S."/>
            <person name="Arachi H."/>
            <person name="Azer M."/>
            <person name="Bachantsang P."/>
            <person name="Barry A."/>
            <person name="Bayul T."/>
            <person name="Berlin A."/>
            <person name="Bessette D."/>
            <person name="Bloom T."/>
            <person name="Blye J."/>
            <person name="Boguslavskiy L."/>
            <person name="Bonnet C."/>
            <person name="Boukhgalter B."/>
            <person name="Bourzgui I."/>
            <person name="Brown A."/>
            <person name="Cahill P."/>
            <person name="Channer S."/>
            <person name="Cheshatsang Y."/>
            <person name="Chuda L."/>
            <person name="Citroen M."/>
            <person name="Collymore A."/>
            <person name="Cooke P."/>
            <person name="Costello M."/>
            <person name="D'Aco K."/>
            <person name="Daza R."/>
            <person name="De Haan G."/>
            <person name="DeGray S."/>
            <person name="DeMaso C."/>
            <person name="Dhargay N."/>
            <person name="Dooley K."/>
            <person name="Dooley E."/>
            <person name="Doricent M."/>
            <person name="Dorje P."/>
            <person name="Dorjee K."/>
            <person name="Dupes A."/>
            <person name="Elong R."/>
            <person name="Falk J."/>
            <person name="Farina A."/>
            <person name="Faro S."/>
            <person name="Ferguson D."/>
            <person name="Fisher S."/>
            <person name="Foley C.D."/>
            <person name="Franke A."/>
            <person name="Friedrich D."/>
            <person name="Gadbois L."/>
            <person name="Gearin G."/>
            <person name="Gearin C.R."/>
            <person name="Giannoukos G."/>
            <person name="Goode T."/>
            <person name="Graham J."/>
            <person name="Grandbois E."/>
            <person name="Grewal S."/>
            <person name="Gyaltsen K."/>
            <person name="Hafez N."/>
            <person name="Hagos B."/>
            <person name="Hall J."/>
            <person name="Henson C."/>
            <person name="Hollinger A."/>
            <person name="Honan T."/>
            <person name="Huard M.D."/>
            <person name="Hughes L."/>
            <person name="Hurhula B."/>
            <person name="Husby M.E."/>
            <person name="Kamat A."/>
            <person name="Kanga B."/>
            <person name="Kashin S."/>
            <person name="Khazanovich D."/>
            <person name="Kisner P."/>
            <person name="Lance K."/>
            <person name="Lara M."/>
            <person name="Lee W."/>
            <person name="Lennon N."/>
            <person name="Letendre F."/>
            <person name="LeVine R."/>
            <person name="Lipovsky A."/>
            <person name="Liu X."/>
            <person name="Liu J."/>
            <person name="Liu S."/>
            <person name="Lokyitsang T."/>
            <person name="Lokyitsang Y."/>
            <person name="Lubonja R."/>
            <person name="Lui A."/>
            <person name="MacDonald P."/>
            <person name="Magnisalis V."/>
            <person name="Maru K."/>
            <person name="Matthews C."/>
            <person name="McCusker W."/>
            <person name="McDonough S."/>
            <person name="Mehta T."/>
            <person name="Meldrim J."/>
            <person name="Meneus L."/>
            <person name="Mihai O."/>
            <person name="Mihalev A."/>
            <person name="Mihova T."/>
            <person name="Mittelman R."/>
            <person name="Mlenga V."/>
            <person name="Montmayeur A."/>
            <person name="Mulrain L."/>
            <person name="Navidi A."/>
            <person name="Naylor J."/>
            <person name="Negash T."/>
            <person name="Nguyen T."/>
            <person name="Nguyen N."/>
            <person name="Nicol R."/>
            <person name="Norbu C."/>
            <person name="Norbu N."/>
            <person name="Novod N."/>
            <person name="O'Neill B."/>
            <person name="Osman S."/>
            <person name="Markiewicz E."/>
            <person name="Oyono O.L."/>
            <person name="Patti C."/>
            <person name="Phunkhang P."/>
            <person name="Pierre F."/>
            <person name="Priest M."/>
            <person name="Raghuraman S."/>
            <person name="Rege F."/>
            <person name="Reyes R."/>
            <person name="Rise C."/>
            <person name="Rogov P."/>
            <person name="Ross K."/>
            <person name="Ryan E."/>
            <person name="Settipalli S."/>
            <person name="Shea T."/>
            <person name="Sherpa N."/>
            <person name="Shi L."/>
            <person name="Shih D."/>
            <person name="Sparrow T."/>
            <person name="Spaulding J."/>
            <person name="Stalker J."/>
            <person name="Stange-Thomann N."/>
            <person name="Stavropoulos S."/>
            <person name="Stone C."/>
            <person name="Strader C."/>
            <person name="Tesfaye S."/>
            <person name="Thomson T."/>
            <person name="Thoulutsang Y."/>
            <person name="Thoulutsang D."/>
            <person name="Topham K."/>
            <person name="Topping I."/>
            <person name="Tsamla T."/>
            <person name="Vassiliev H."/>
            <person name="Vo A."/>
            <person name="Wangchuk T."/>
            <person name="Wangdi T."/>
            <person name="Weiand M."/>
            <person name="Wilkinson J."/>
            <person name="Wilson A."/>
            <person name="Yadav S."/>
            <person name="Young G."/>
            <person name="Yu Q."/>
            <person name="Zembek L."/>
            <person name="Zhong D."/>
            <person name="Zimmer A."/>
            <person name="Zwirko Z."/>
            <person name="Jaffe D.B."/>
            <person name="Alvarez P."/>
            <person name="Brockman W."/>
            <person name="Butler J."/>
            <person name="Chin C."/>
            <person name="Gnerre S."/>
            <person name="Grabherr M."/>
            <person name="Kleber M."/>
            <person name="Mauceli E."/>
            <person name="MacCallum I."/>
        </authorList>
    </citation>
    <scope>NUCLEOTIDE SEQUENCE [LARGE SCALE GENOMIC DNA]</scope>
    <source>
        <strain evidence="3">Tucson 14030-0811.24</strain>
    </source>
</reference>
<evidence type="ECO:0000313" key="3">
    <source>
        <dbReference type="Proteomes" id="UP000007798"/>
    </source>
</evidence>
<evidence type="ECO:0000313" key="2">
    <source>
        <dbReference type="EMBL" id="KRF98243.1"/>
    </source>
</evidence>
<dbReference type="InterPro" id="IPR050111">
    <property type="entry name" value="C-type_lectin/snaclec_domain"/>
</dbReference>
<dbReference type="OrthoDB" id="7773875at2759"/>
<proteinExistence type="predicted"/>
<dbReference type="InParanoid" id="A0A0Q9WPU6"/>
<dbReference type="CDD" id="cd00037">
    <property type="entry name" value="CLECT"/>
    <property type="match status" value="1"/>
</dbReference>
<dbReference type="KEGG" id="dwi:26528772"/>
<sequence>MKITGLPGFTDITTAPFIKIGEGYYYIESNGKKNWFDAYAACRLIGSELITIDTIEEWNLVNKYLRDIKIDDATYWTSGTDLTNTGKHVWFSNGLNINLDEIWFPGEPNNDKGVEHCDEMCFTSKGSQALFNDKNCSTKNRYICDTPSPKTASFLVW</sequence>
<dbReference type="InterPro" id="IPR016187">
    <property type="entry name" value="CTDL_fold"/>
</dbReference>
<evidence type="ECO:0000259" key="1">
    <source>
        <dbReference type="PROSITE" id="PS50041"/>
    </source>
</evidence>
<dbReference type="EMBL" id="CH963852">
    <property type="protein sequence ID" value="KRF98243.1"/>
    <property type="molecule type" value="Genomic_DNA"/>
</dbReference>
<organism evidence="2 3">
    <name type="scientific">Drosophila willistoni</name>
    <name type="common">Fruit fly</name>
    <dbReference type="NCBI Taxonomy" id="7260"/>
    <lineage>
        <taxon>Eukaryota</taxon>
        <taxon>Metazoa</taxon>
        <taxon>Ecdysozoa</taxon>
        <taxon>Arthropoda</taxon>
        <taxon>Hexapoda</taxon>
        <taxon>Insecta</taxon>
        <taxon>Pterygota</taxon>
        <taxon>Neoptera</taxon>
        <taxon>Endopterygota</taxon>
        <taxon>Diptera</taxon>
        <taxon>Brachycera</taxon>
        <taxon>Muscomorpha</taxon>
        <taxon>Ephydroidea</taxon>
        <taxon>Drosophilidae</taxon>
        <taxon>Drosophila</taxon>
        <taxon>Sophophora</taxon>
    </lineage>
</organism>
<dbReference type="SUPFAM" id="SSF56436">
    <property type="entry name" value="C-type lectin-like"/>
    <property type="match status" value="1"/>
</dbReference>
<dbReference type="SMART" id="SM00034">
    <property type="entry name" value="CLECT"/>
    <property type="match status" value="1"/>
</dbReference>
<dbReference type="InterPro" id="IPR001304">
    <property type="entry name" value="C-type_lectin-like"/>
</dbReference>
<protein>
    <recommendedName>
        <fullName evidence="1">C-type lectin domain-containing protein</fullName>
    </recommendedName>
</protein>
<dbReference type="InterPro" id="IPR016186">
    <property type="entry name" value="C-type_lectin-like/link_sf"/>
</dbReference>
<dbReference type="FunCoup" id="A0A0Q9WPU6">
    <property type="interactions" value="5"/>
</dbReference>
<dbReference type="PROSITE" id="PS50041">
    <property type="entry name" value="C_TYPE_LECTIN_2"/>
    <property type="match status" value="1"/>
</dbReference>
<dbReference type="AlphaFoldDB" id="A0A0Q9WPU6"/>